<organism evidence="2 3">
    <name type="scientific">Microctonus aethiopoides</name>
    <dbReference type="NCBI Taxonomy" id="144406"/>
    <lineage>
        <taxon>Eukaryota</taxon>
        <taxon>Metazoa</taxon>
        <taxon>Ecdysozoa</taxon>
        <taxon>Arthropoda</taxon>
        <taxon>Hexapoda</taxon>
        <taxon>Insecta</taxon>
        <taxon>Pterygota</taxon>
        <taxon>Neoptera</taxon>
        <taxon>Endopterygota</taxon>
        <taxon>Hymenoptera</taxon>
        <taxon>Apocrita</taxon>
        <taxon>Ichneumonoidea</taxon>
        <taxon>Braconidae</taxon>
        <taxon>Euphorinae</taxon>
        <taxon>Microctonus</taxon>
    </lineage>
</organism>
<dbReference type="EMBL" id="JAQQBS010001423">
    <property type="protein sequence ID" value="KAK0160269.1"/>
    <property type="molecule type" value="Genomic_DNA"/>
</dbReference>
<reference evidence="2" key="2">
    <citation type="submission" date="2023-03" db="EMBL/GenBank/DDBJ databases">
        <authorList>
            <person name="Inwood S.N."/>
            <person name="Skelly J.G."/>
            <person name="Guhlin J."/>
            <person name="Harrop T.W.R."/>
            <person name="Goldson S.G."/>
            <person name="Dearden P.K."/>
        </authorList>
    </citation>
    <scope>NUCLEOTIDE SEQUENCE</scope>
    <source>
        <strain evidence="2">Irish</strain>
        <tissue evidence="2">Whole body</tissue>
    </source>
</reference>
<evidence type="ECO:0000313" key="2">
    <source>
        <dbReference type="EMBL" id="KAK0160269.1"/>
    </source>
</evidence>
<keyword evidence="3" id="KW-1185">Reference proteome</keyword>
<gene>
    <name evidence="2" type="ORF">PV328_007697</name>
</gene>
<feature type="region of interest" description="Disordered" evidence="1">
    <location>
        <begin position="1"/>
        <end position="31"/>
    </location>
</feature>
<evidence type="ECO:0000313" key="3">
    <source>
        <dbReference type="Proteomes" id="UP001168990"/>
    </source>
</evidence>
<dbReference type="AlphaFoldDB" id="A0AA39C987"/>
<feature type="compositionally biased region" description="Basic and acidic residues" evidence="1">
    <location>
        <begin position="8"/>
        <end position="19"/>
    </location>
</feature>
<reference evidence="2" key="1">
    <citation type="journal article" date="2023" name="bioRxiv">
        <title>Scaffold-level genome assemblies of two parasitoid biocontrol wasps reveal the parthenogenesis mechanism and an associated novel virus.</title>
        <authorList>
            <person name="Inwood S."/>
            <person name="Skelly J."/>
            <person name="Guhlin J."/>
            <person name="Harrop T."/>
            <person name="Goldson S."/>
            <person name="Dearden P."/>
        </authorList>
    </citation>
    <scope>NUCLEOTIDE SEQUENCE</scope>
    <source>
        <strain evidence="2">Irish</strain>
        <tissue evidence="2">Whole body</tissue>
    </source>
</reference>
<proteinExistence type="predicted"/>
<accession>A0AA39C987</accession>
<evidence type="ECO:0000256" key="1">
    <source>
        <dbReference type="SAM" id="MobiDB-lite"/>
    </source>
</evidence>
<comment type="caution">
    <text evidence="2">The sequence shown here is derived from an EMBL/GenBank/DDBJ whole genome shotgun (WGS) entry which is preliminary data.</text>
</comment>
<name>A0AA39C987_9HYME</name>
<protein>
    <submittedName>
        <fullName evidence="2">Uncharacterized protein</fullName>
    </submittedName>
</protein>
<dbReference type="Proteomes" id="UP001168990">
    <property type="component" value="Unassembled WGS sequence"/>
</dbReference>
<sequence length="81" mass="9161">MKIMDSPVAEHIRATRARDNTNNASGCKEQRQKPFKTLKKSLGILWRHHRGNASITEYDPCYKVAYLGNVLTGWANGESTQ</sequence>